<feature type="transmembrane region" description="Helical" evidence="5">
    <location>
        <begin position="101"/>
        <end position="126"/>
    </location>
</feature>
<evidence type="ECO:0000256" key="5">
    <source>
        <dbReference type="SAM" id="Phobius"/>
    </source>
</evidence>
<gene>
    <name evidence="7" type="ORF">E7681_07560</name>
</gene>
<evidence type="ECO:0000313" key="7">
    <source>
        <dbReference type="EMBL" id="THD75075.1"/>
    </source>
</evidence>
<evidence type="ECO:0000313" key="8">
    <source>
        <dbReference type="Proteomes" id="UP000306113"/>
    </source>
</evidence>
<dbReference type="Pfam" id="PF06271">
    <property type="entry name" value="RDD"/>
    <property type="match status" value="1"/>
</dbReference>
<feature type="transmembrane region" description="Helical" evidence="5">
    <location>
        <begin position="54"/>
        <end position="80"/>
    </location>
</feature>
<organism evidence="7 8">
    <name type="scientific">Thalassobius vesicularis</name>
    <dbReference type="NCBI Taxonomy" id="1294297"/>
    <lineage>
        <taxon>Bacteria</taxon>
        <taxon>Pseudomonadati</taxon>
        <taxon>Pseudomonadota</taxon>
        <taxon>Alphaproteobacteria</taxon>
        <taxon>Rhodobacterales</taxon>
        <taxon>Roseobacteraceae</taxon>
        <taxon>Thalassovita</taxon>
    </lineage>
</organism>
<comment type="caution">
    <text evidence="7">The sequence shown here is derived from an EMBL/GenBank/DDBJ whole genome shotgun (WGS) entry which is preliminary data.</text>
</comment>
<evidence type="ECO:0000256" key="3">
    <source>
        <dbReference type="ARBA" id="ARBA00022989"/>
    </source>
</evidence>
<protein>
    <submittedName>
        <fullName evidence="7">RDD family protein</fullName>
    </submittedName>
</protein>
<reference evidence="7 8" key="1">
    <citation type="submission" date="2019-04" db="EMBL/GenBank/DDBJ databases">
        <title>Draft genome sequence of Youngimonas vesicularis.</title>
        <authorList>
            <person name="Hameed A."/>
        </authorList>
    </citation>
    <scope>NUCLEOTIDE SEQUENCE [LARGE SCALE GENOMIC DNA]</scope>
    <source>
        <strain evidence="7 8">CC-AMW-E</strain>
    </source>
</reference>
<dbReference type="GO" id="GO:0016020">
    <property type="term" value="C:membrane"/>
    <property type="evidence" value="ECO:0007669"/>
    <property type="project" value="UniProtKB-SubCell"/>
</dbReference>
<sequence length="150" mass="16436">MTDMNTWHLPDPHSQPEFYSDVASKRLLAFVIDTVIVALVSLMIVPFTAFTGLFFFPALMAVVGFVYRVITIATGSATWGMRILSIEFRTATGARFGLTEAFLHTVGLNVSFAVFPLQLVSVILMATTERGQGLSDMVLGSVAINRPARY</sequence>
<dbReference type="AlphaFoldDB" id="A0A4S3MCG9"/>
<evidence type="ECO:0000256" key="4">
    <source>
        <dbReference type="ARBA" id="ARBA00023136"/>
    </source>
</evidence>
<keyword evidence="2 5" id="KW-0812">Transmembrane</keyword>
<keyword evidence="3 5" id="KW-1133">Transmembrane helix</keyword>
<keyword evidence="4 5" id="KW-0472">Membrane</keyword>
<comment type="subcellular location">
    <subcellularLocation>
        <location evidence="1">Membrane</location>
        <topology evidence="1">Multi-pass membrane protein</topology>
    </subcellularLocation>
</comment>
<dbReference type="OrthoDB" id="7270324at2"/>
<feature type="transmembrane region" description="Helical" evidence="5">
    <location>
        <begin position="27"/>
        <end position="48"/>
    </location>
</feature>
<dbReference type="EMBL" id="SSMD01000003">
    <property type="protein sequence ID" value="THD75075.1"/>
    <property type="molecule type" value="Genomic_DNA"/>
</dbReference>
<keyword evidence="8" id="KW-1185">Reference proteome</keyword>
<dbReference type="InterPro" id="IPR010432">
    <property type="entry name" value="RDD"/>
</dbReference>
<evidence type="ECO:0000256" key="1">
    <source>
        <dbReference type="ARBA" id="ARBA00004141"/>
    </source>
</evidence>
<evidence type="ECO:0000259" key="6">
    <source>
        <dbReference type="Pfam" id="PF06271"/>
    </source>
</evidence>
<proteinExistence type="predicted"/>
<accession>A0A4S3MCG9</accession>
<evidence type="ECO:0000256" key="2">
    <source>
        <dbReference type="ARBA" id="ARBA00022692"/>
    </source>
</evidence>
<name>A0A4S3MCG9_9RHOB</name>
<feature type="domain" description="RDD" evidence="6">
    <location>
        <begin position="24"/>
        <end position="139"/>
    </location>
</feature>
<dbReference type="Proteomes" id="UP000306113">
    <property type="component" value="Unassembled WGS sequence"/>
</dbReference>